<evidence type="ECO:0000313" key="4">
    <source>
        <dbReference type="Proteomes" id="UP000061587"/>
    </source>
</evidence>
<protein>
    <submittedName>
        <fullName evidence="2">Capsular polysaccharide biosynthesis protein</fullName>
    </submittedName>
    <submittedName>
        <fullName evidence="3">EpsG family protein</fullName>
    </submittedName>
</protein>
<keyword evidence="1" id="KW-0472">Membrane</keyword>
<dbReference type="Proteomes" id="UP000061587">
    <property type="component" value="Chromosome"/>
</dbReference>
<keyword evidence="1" id="KW-1133">Transmembrane helix</keyword>
<dbReference type="Pfam" id="PF14897">
    <property type="entry name" value="EpsG"/>
    <property type="match status" value="1"/>
</dbReference>
<accession>A0A0P0M4Y6</accession>
<feature type="transmembrane region" description="Helical" evidence="1">
    <location>
        <begin position="243"/>
        <end position="265"/>
    </location>
</feature>
<reference evidence="2 4" key="2">
    <citation type="journal article" date="2016" name="Genome Biol. Evol.">
        <title>Extensive mobilome-driven genome diversification in mouse gut-associated Bacteroides vulgatus mpk.</title>
        <authorList>
            <person name="Lange A."/>
            <person name="Beier S."/>
            <person name="Steimle A."/>
            <person name="Autenrieth I.B."/>
            <person name="Huson D.H."/>
            <person name="Frick J.S."/>
        </authorList>
    </citation>
    <scope>NUCLEOTIDE SEQUENCE [LARGE SCALE GENOMIC DNA]</scope>
    <source>
        <strain evidence="2">Mpk</strain>
        <strain evidence="4">mpk</strain>
    </source>
</reference>
<proteinExistence type="predicted"/>
<feature type="transmembrane region" description="Helical" evidence="1">
    <location>
        <begin position="124"/>
        <end position="154"/>
    </location>
</feature>
<keyword evidence="1" id="KW-0812">Transmembrane</keyword>
<dbReference type="RefSeq" id="WP_057099337.1">
    <property type="nucleotide sequence ID" value="NZ_JADMQI010000050.1"/>
</dbReference>
<feature type="transmembrane region" description="Helical" evidence="1">
    <location>
        <begin position="28"/>
        <end position="44"/>
    </location>
</feature>
<gene>
    <name evidence="2" type="ORF">BvMPK_3550</name>
    <name evidence="3" type="ORF">KTG10_03725</name>
</gene>
<evidence type="ECO:0000256" key="1">
    <source>
        <dbReference type="SAM" id="Phobius"/>
    </source>
</evidence>
<dbReference type="AlphaFoldDB" id="A0A0P0M4Y6"/>
<feature type="transmembrane region" description="Helical" evidence="1">
    <location>
        <begin position="277"/>
        <end position="295"/>
    </location>
</feature>
<dbReference type="Proteomes" id="UP000736888">
    <property type="component" value="Unassembled WGS sequence"/>
</dbReference>
<evidence type="ECO:0000313" key="2">
    <source>
        <dbReference type="EMBL" id="ALK86111.1"/>
    </source>
</evidence>
<sequence>METYLIIDILLLLSCFFEFCTKKTKQKVLFLWMIFFTLFGGLRWETGGDWTLYKGYFDAAQWGSILSYQRWEGDISIDPGYMFLSALVKTVFVDEYWCFNLMIGFFAQYTYYRFSMEFSPKHPLMMYVLILGTGMNSYMFVRSGLSVVVCYWAYRYIRDRKLVRFLLVVITAGLIHKQVLLFIPLYWAVKWHFKWQIYVIGYLCCCVTYLILKDYISLLIFALGDLGDVTEKLQGYTAEDTGIFGRQVSYGTWGMYFIMLCIFLYMRKRFVLEKDDWYNCMLVGFFIIIASNTVFTEGMSTLGRIAAPYKPARTILVMMVVNQLLNNRRYWAKRFAIVFFLGLAFLNIYKDVNDPLMNVCFAPYRSVFDFNTL</sequence>
<dbReference type="EMBL" id="CP013020">
    <property type="protein sequence ID" value="ALK86111.1"/>
    <property type="molecule type" value="Genomic_DNA"/>
</dbReference>
<name>A0A0P0M4Y6_PHOVU</name>
<feature type="transmembrane region" description="Helical" evidence="1">
    <location>
        <begin position="91"/>
        <end position="112"/>
    </location>
</feature>
<feature type="transmembrane region" description="Helical" evidence="1">
    <location>
        <begin position="331"/>
        <end position="349"/>
    </location>
</feature>
<dbReference type="EMBL" id="JAHPYS010000005">
    <property type="protein sequence ID" value="MBU9137869.1"/>
    <property type="molecule type" value="Genomic_DNA"/>
</dbReference>
<reference evidence="3" key="3">
    <citation type="submission" date="2021-06" db="EMBL/GenBank/DDBJ databases">
        <title>Collection of gut derived symbiotic bacterial strains cultured from healthy donors.</title>
        <authorList>
            <person name="Lin H."/>
            <person name="Littmann E."/>
            <person name="Pamer E.G."/>
        </authorList>
    </citation>
    <scope>NUCLEOTIDE SEQUENCE</scope>
    <source>
        <strain evidence="3">MSK.6.33</strain>
    </source>
</reference>
<dbReference type="InterPro" id="IPR049458">
    <property type="entry name" value="EpsG-like"/>
</dbReference>
<feature type="transmembrane region" description="Helical" evidence="1">
    <location>
        <begin position="166"/>
        <end position="187"/>
    </location>
</feature>
<feature type="transmembrane region" description="Helical" evidence="1">
    <location>
        <begin position="6"/>
        <end position="21"/>
    </location>
</feature>
<dbReference type="PATRIC" id="fig|821.40.peg.4271"/>
<evidence type="ECO:0000313" key="3">
    <source>
        <dbReference type="EMBL" id="MBU9137869.1"/>
    </source>
</evidence>
<reference evidence="4" key="1">
    <citation type="submission" date="2015-10" db="EMBL/GenBank/DDBJ databases">
        <title>Extensive mobilome-driven genome diversification in gut-associated Bacteroides vulgatus mpk.</title>
        <authorList>
            <person name="Beier S."/>
            <person name="Lange A."/>
            <person name="Huson D.H."/>
            <person name="Frick J.-S."/>
            <person name="Autenrieth I.B."/>
        </authorList>
    </citation>
    <scope>NUCLEOTIDE SEQUENCE [LARGE SCALE GENOMIC DNA]</scope>
    <source>
        <strain evidence="4">mpk</strain>
    </source>
</reference>
<feature type="transmembrane region" description="Helical" evidence="1">
    <location>
        <begin position="199"/>
        <end position="223"/>
    </location>
</feature>
<organism evidence="2 4">
    <name type="scientific">Phocaeicola vulgatus</name>
    <name type="common">Bacteroides vulgatus</name>
    <dbReference type="NCBI Taxonomy" id="821"/>
    <lineage>
        <taxon>Bacteria</taxon>
        <taxon>Pseudomonadati</taxon>
        <taxon>Bacteroidota</taxon>
        <taxon>Bacteroidia</taxon>
        <taxon>Bacteroidales</taxon>
        <taxon>Bacteroidaceae</taxon>
        <taxon>Phocaeicola</taxon>
    </lineage>
</organism>